<evidence type="ECO:0000256" key="7">
    <source>
        <dbReference type="ARBA" id="ARBA00023016"/>
    </source>
</evidence>
<evidence type="ECO:0000256" key="5">
    <source>
        <dbReference type="ARBA" id="ARBA00022692"/>
    </source>
</evidence>
<comment type="subcellular location">
    <subcellularLocation>
        <location evidence="1">Cell membrane</location>
        <topology evidence="1">Multi-pass membrane protein</topology>
    </subcellularLocation>
</comment>
<keyword evidence="8 11" id="KW-0472">Membrane</keyword>
<evidence type="ECO:0000256" key="4">
    <source>
        <dbReference type="ARBA" id="ARBA00022475"/>
    </source>
</evidence>
<dbReference type="RefSeq" id="XP_018264329.2">
    <property type="nucleotide sequence ID" value="XM_018405835.2"/>
</dbReference>
<dbReference type="SMART" id="SM00326">
    <property type="entry name" value="SH3"/>
    <property type="match status" value="1"/>
</dbReference>
<keyword evidence="7" id="KW-0346">Stress response</keyword>
<keyword evidence="6 11" id="KW-1133">Transmembrane helix</keyword>
<dbReference type="CDD" id="cd11855">
    <property type="entry name" value="SH3_Sho1p"/>
    <property type="match status" value="1"/>
</dbReference>
<feature type="region of interest" description="Disordered" evidence="10">
    <location>
        <begin position="212"/>
        <end position="242"/>
    </location>
</feature>
<feature type="transmembrane region" description="Helical" evidence="11">
    <location>
        <begin position="50"/>
        <end position="67"/>
    </location>
</feature>
<keyword evidence="4" id="KW-1003">Cell membrane</keyword>
<dbReference type="GO" id="GO:0005886">
    <property type="term" value="C:plasma membrane"/>
    <property type="evidence" value="ECO:0007669"/>
    <property type="project" value="UniProtKB-SubCell"/>
</dbReference>
<proteinExistence type="inferred from homology"/>
<keyword evidence="3 9" id="KW-0728">SH3 domain</keyword>
<organism evidence="13">
    <name type="scientific">Kwoniella dejecticola CBS 10117</name>
    <dbReference type="NCBI Taxonomy" id="1296121"/>
    <lineage>
        <taxon>Eukaryota</taxon>
        <taxon>Fungi</taxon>
        <taxon>Dikarya</taxon>
        <taxon>Basidiomycota</taxon>
        <taxon>Agaricomycotina</taxon>
        <taxon>Tremellomycetes</taxon>
        <taxon>Tremellales</taxon>
        <taxon>Cryptococcaceae</taxon>
        <taxon>Kwoniella</taxon>
    </lineage>
</organism>
<comment type="similarity">
    <text evidence="2">Belongs to the SHO1 family.</text>
</comment>
<dbReference type="GeneID" id="28966193"/>
<dbReference type="SUPFAM" id="SSF50044">
    <property type="entry name" value="SH3-domain"/>
    <property type="match status" value="1"/>
</dbReference>
<feature type="transmembrane region" description="Helical" evidence="11">
    <location>
        <begin position="16"/>
        <end position="38"/>
    </location>
</feature>
<dbReference type="KEGG" id="kdj:28966193"/>
<evidence type="ECO:0000256" key="8">
    <source>
        <dbReference type="ARBA" id="ARBA00023136"/>
    </source>
</evidence>
<dbReference type="InterPro" id="IPR001452">
    <property type="entry name" value="SH3_domain"/>
</dbReference>
<dbReference type="STRING" id="1296121.A0A1A6A8W2"/>
<sequence length="301" mass="31666">MFDHGFDPGYVFRHPVFLVTFIIAIPSWIIAFASQAAAEAKYSSGDGRTPVVNTLWFGIWIQLLALASDSLALHRFQIAIFLAIATVFAVHGVEFIFQSQGALIAVGVGWLLLTMVDLVWIIYLTSEEESFFYNLLNSGGTGGLSGPDRRMRSAPVAHRDSVSGFGNGGGEMGIGGGLGGGAGMNNMSRGISSHSINAGGYSGGGGMSGGGYAPAATEGTPQKASAVRNDYPAHSPGGEEPEYKHRAKAMYAYTASADDPNEVSFAKGDILEVLDNTGKWFQVRTPTGATGIAPSNYLTLL</sequence>
<evidence type="ECO:0000259" key="12">
    <source>
        <dbReference type="PROSITE" id="PS50002"/>
    </source>
</evidence>
<dbReference type="Pfam" id="PF00018">
    <property type="entry name" value="SH3_1"/>
    <property type="match status" value="1"/>
</dbReference>
<gene>
    <name evidence="13" type="ORF">I303_02494</name>
</gene>
<evidence type="ECO:0000256" key="10">
    <source>
        <dbReference type="SAM" id="MobiDB-lite"/>
    </source>
</evidence>
<dbReference type="AlphaFoldDB" id="A0A1A6A8W2"/>
<dbReference type="PROSITE" id="PS50002">
    <property type="entry name" value="SH3"/>
    <property type="match status" value="1"/>
</dbReference>
<dbReference type="Gene3D" id="2.30.30.40">
    <property type="entry name" value="SH3 Domains"/>
    <property type="match status" value="1"/>
</dbReference>
<evidence type="ECO:0000256" key="1">
    <source>
        <dbReference type="ARBA" id="ARBA00004651"/>
    </source>
</evidence>
<name>A0A1A6A8W2_9TREE</name>
<evidence type="ECO:0000313" key="13">
    <source>
        <dbReference type="EMBL" id="OBR86487.1"/>
    </source>
</evidence>
<evidence type="ECO:0000256" key="3">
    <source>
        <dbReference type="ARBA" id="ARBA00022443"/>
    </source>
</evidence>
<evidence type="ECO:0000256" key="2">
    <source>
        <dbReference type="ARBA" id="ARBA00009739"/>
    </source>
</evidence>
<dbReference type="EMBL" id="KI894029">
    <property type="protein sequence ID" value="OBR86487.1"/>
    <property type="molecule type" value="Genomic_DNA"/>
</dbReference>
<evidence type="ECO:0000256" key="9">
    <source>
        <dbReference type="PROSITE-ProRule" id="PRU00192"/>
    </source>
</evidence>
<dbReference type="InterPro" id="IPR036028">
    <property type="entry name" value="SH3-like_dom_sf"/>
</dbReference>
<reference evidence="13" key="1">
    <citation type="submission" date="2013-07" db="EMBL/GenBank/DDBJ databases">
        <title>The Genome Sequence of Cryptococcus dejecticola CBS10117.</title>
        <authorList>
            <consortium name="The Broad Institute Genome Sequencing Platform"/>
            <person name="Cuomo C."/>
            <person name="Litvintseva A."/>
            <person name="Chen Y."/>
            <person name="Heitman J."/>
            <person name="Sun S."/>
            <person name="Springer D."/>
            <person name="Dromer F."/>
            <person name="Young S.K."/>
            <person name="Zeng Q."/>
            <person name="Gargeya S."/>
            <person name="Fitzgerald M."/>
            <person name="Abouelleil A."/>
            <person name="Alvarado L."/>
            <person name="Berlin A.M."/>
            <person name="Chapman S.B."/>
            <person name="Dewar J."/>
            <person name="Goldberg J."/>
            <person name="Griggs A."/>
            <person name="Gujja S."/>
            <person name="Hansen M."/>
            <person name="Howarth C."/>
            <person name="Imamovic A."/>
            <person name="Larimer J."/>
            <person name="McCowan C."/>
            <person name="Murphy C."/>
            <person name="Pearson M."/>
            <person name="Priest M."/>
            <person name="Roberts A."/>
            <person name="Saif S."/>
            <person name="Shea T."/>
            <person name="Sykes S."/>
            <person name="Wortman J."/>
            <person name="Nusbaum C."/>
            <person name="Birren B."/>
        </authorList>
    </citation>
    <scope>NUCLEOTIDE SEQUENCE [LARGE SCALE GENOMIC DNA]</scope>
    <source>
        <strain evidence="13">CBS 10117</strain>
    </source>
</reference>
<evidence type="ECO:0000256" key="6">
    <source>
        <dbReference type="ARBA" id="ARBA00022989"/>
    </source>
</evidence>
<dbReference type="OrthoDB" id="5983572at2759"/>
<dbReference type="VEuPathDB" id="FungiDB:I303_02494"/>
<keyword evidence="5 11" id="KW-0812">Transmembrane</keyword>
<accession>A0A1A6A8W2</accession>
<protein>
    <submittedName>
        <fullName evidence="13">SHO1 osmosensor</fullName>
    </submittedName>
</protein>
<dbReference type="PRINTS" id="PR00452">
    <property type="entry name" value="SH3DOMAIN"/>
</dbReference>
<feature type="transmembrane region" description="Helical" evidence="11">
    <location>
        <begin position="102"/>
        <end position="123"/>
    </location>
</feature>
<evidence type="ECO:0000256" key="11">
    <source>
        <dbReference type="SAM" id="Phobius"/>
    </source>
</evidence>
<feature type="transmembrane region" description="Helical" evidence="11">
    <location>
        <begin position="73"/>
        <end position="90"/>
    </location>
</feature>
<feature type="domain" description="SH3" evidence="12">
    <location>
        <begin position="242"/>
        <end position="301"/>
    </location>
</feature>
<dbReference type="InterPro" id="IPR035522">
    <property type="entry name" value="Sho1_SH3"/>
</dbReference>